<dbReference type="SUPFAM" id="SSF52540">
    <property type="entry name" value="P-loop containing nucleoside triphosphate hydrolases"/>
    <property type="match status" value="2"/>
</dbReference>
<accession>C1E9K0</accession>
<dbReference type="PROSITE" id="PS00211">
    <property type="entry name" value="ABC_TRANSPORTER_1"/>
    <property type="match status" value="1"/>
</dbReference>
<reference evidence="5 6" key="1">
    <citation type="journal article" date="2009" name="Science">
        <title>Green evolution and dynamic adaptations revealed by genomes of the marine picoeukaryotes Micromonas.</title>
        <authorList>
            <person name="Worden A.Z."/>
            <person name="Lee J.H."/>
            <person name="Mock T."/>
            <person name="Rouze P."/>
            <person name="Simmons M.P."/>
            <person name="Aerts A.L."/>
            <person name="Allen A.E."/>
            <person name="Cuvelier M.L."/>
            <person name="Derelle E."/>
            <person name="Everett M.V."/>
            <person name="Foulon E."/>
            <person name="Grimwood J."/>
            <person name="Gundlach H."/>
            <person name="Henrissat B."/>
            <person name="Napoli C."/>
            <person name="McDonald S.M."/>
            <person name="Parker M.S."/>
            <person name="Rombauts S."/>
            <person name="Salamov A."/>
            <person name="Von Dassow P."/>
            <person name="Badger J.H."/>
            <person name="Coutinho P.M."/>
            <person name="Demir E."/>
            <person name="Dubchak I."/>
            <person name="Gentemann C."/>
            <person name="Eikrem W."/>
            <person name="Gready J.E."/>
            <person name="John U."/>
            <person name="Lanier W."/>
            <person name="Lindquist E.A."/>
            <person name="Lucas S."/>
            <person name="Mayer K.F."/>
            <person name="Moreau H."/>
            <person name="Not F."/>
            <person name="Otillar R."/>
            <person name="Panaud O."/>
            <person name="Pangilinan J."/>
            <person name="Paulsen I."/>
            <person name="Piegu B."/>
            <person name="Poliakov A."/>
            <person name="Robbens S."/>
            <person name="Schmutz J."/>
            <person name="Toulza E."/>
            <person name="Wyss T."/>
            <person name="Zelensky A."/>
            <person name="Zhou K."/>
            <person name="Armbrust E.V."/>
            <person name="Bhattacharya D."/>
            <person name="Goodenough U.W."/>
            <person name="Van de Peer Y."/>
            <person name="Grigoriev I.V."/>
        </authorList>
    </citation>
    <scope>NUCLEOTIDE SEQUENCE [LARGE SCALE GENOMIC DNA]</scope>
    <source>
        <strain evidence="6">RCC299 / NOUM17</strain>
    </source>
</reference>
<dbReference type="AlphaFoldDB" id="C1E9K0"/>
<name>C1E9K0_MICCC</name>
<dbReference type="InterPro" id="IPR017871">
    <property type="entry name" value="ABC_transporter-like_CS"/>
</dbReference>
<dbReference type="Pfam" id="PF00005">
    <property type="entry name" value="ABC_tran"/>
    <property type="match status" value="2"/>
</dbReference>
<evidence type="ECO:0000256" key="1">
    <source>
        <dbReference type="ARBA" id="ARBA00022737"/>
    </source>
</evidence>
<dbReference type="Pfam" id="PF12848">
    <property type="entry name" value="ABC_tran_Xtn"/>
    <property type="match status" value="1"/>
</dbReference>
<dbReference type="FunFam" id="3.40.50.300:FF:000549">
    <property type="entry name" value="ABC transporter ATP-binding protein arb1"/>
    <property type="match status" value="1"/>
</dbReference>
<dbReference type="KEGG" id="mis:MICPUN_83355"/>
<dbReference type="EMBL" id="CP001328">
    <property type="protein sequence ID" value="ACO64692.1"/>
    <property type="molecule type" value="Genomic_DNA"/>
</dbReference>
<feature type="domain" description="ABC transporter" evidence="4">
    <location>
        <begin position="333"/>
        <end position="555"/>
    </location>
</feature>
<keyword evidence="2" id="KW-0547">Nucleotide-binding</keyword>
<dbReference type="GeneID" id="8245081"/>
<dbReference type="PROSITE" id="PS50893">
    <property type="entry name" value="ABC_TRANSPORTER_2"/>
    <property type="match status" value="2"/>
</dbReference>
<keyword evidence="6" id="KW-1185">Reference proteome</keyword>
<proteinExistence type="predicted"/>
<dbReference type="SMART" id="SM00382">
    <property type="entry name" value="AAA"/>
    <property type="match status" value="2"/>
</dbReference>
<dbReference type="PANTHER" id="PTHR19211">
    <property type="entry name" value="ATP-BINDING TRANSPORT PROTEIN-RELATED"/>
    <property type="match status" value="1"/>
</dbReference>
<dbReference type="RefSeq" id="XP_002503434.1">
    <property type="nucleotide sequence ID" value="XM_002503388.1"/>
</dbReference>
<evidence type="ECO:0000256" key="3">
    <source>
        <dbReference type="ARBA" id="ARBA00022840"/>
    </source>
</evidence>
<dbReference type="STRING" id="296587.C1E9K0"/>
<protein>
    <submittedName>
        <fullName evidence="5">ATP-binding cassette superfamily</fullName>
    </submittedName>
</protein>
<dbReference type="Proteomes" id="UP000002009">
    <property type="component" value="Chromosome 7"/>
</dbReference>
<dbReference type="InterPro" id="IPR003593">
    <property type="entry name" value="AAA+_ATPase"/>
</dbReference>
<feature type="domain" description="ABC transporter" evidence="4">
    <location>
        <begin position="21"/>
        <end position="264"/>
    </location>
</feature>
<dbReference type="PANTHER" id="PTHR19211:SF15">
    <property type="entry name" value="ATP-BINDING CASSETTE SUB-FAMILY F MEMBER 2"/>
    <property type="match status" value="1"/>
</dbReference>
<organism evidence="5 6">
    <name type="scientific">Micromonas commoda (strain RCC299 / NOUM17 / CCMP2709)</name>
    <name type="common">Picoplanktonic green alga</name>
    <dbReference type="NCBI Taxonomy" id="296587"/>
    <lineage>
        <taxon>Eukaryota</taxon>
        <taxon>Viridiplantae</taxon>
        <taxon>Chlorophyta</taxon>
        <taxon>Mamiellophyceae</taxon>
        <taxon>Mamiellales</taxon>
        <taxon>Mamiellaceae</taxon>
        <taxon>Micromonas</taxon>
    </lineage>
</organism>
<dbReference type="InterPro" id="IPR032781">
    <property type="entry name" value="ABC_tran_Xtn"/>
</dbReference>
<dbReference type="CDD" id="cd03221">
    <property type="entry name" value="ABCF_EF-3"/>
    <property type="match status" value="2"/>
</dbReference>
<gene>
    <name evidence="5" type="ORF">MICPUN_83355</name>
</gene>
<dbReference type="GO" id="GO:0005524">
    <property type="term" value="F:ATP binding"/>
    <property type="evidence" value="ECO:0007669"/>
    <property type="project" value="UniProtKB-KW"/>
</dbReference>
<dbReference type="InterPro" id="IPR027417">
    <property type="entry name" value="P-loop_NTPase"/>
</dbReference>
<dbReference type="InParanoid" id="C1E9K0"/>
<sequence>MLAKQRAVTGVLASNPASTDVKIEKFSVTVAGQPLLDDATLELNVGTRYGFIGQNGSGKTNVLNAIALREIPVPDHIDMYHLHAEAEPTERTAVEAVVDHVTEEIARLEAAQDLIIETSGVEDERLEAISDRLAELDPDTFEFEARKILAGLGFSNKTVPMERATKDMSGGWRMRVSLAKALFAAPTLLLLDEPTNHLDLESCVWLEEHLSHYKKCLLVVSHSQDFLNTVCNKIVWLHDRDLKYYGGNYATFCTQVEAEEKIQLKLYEKQQADMAKLADYVEANHANGKAKSAASKDKVLTKIKSEAVAKPKLRENTFTFEFPDCDKLPSPVLPFDGVCFAYSGERADYLYEDLDIGVDCDSRIALVGPNGCGKSTLLKLMAGELRPTKGDVKPHPSLLIGRYNQHSAEQLDPEKTVFGFFKSAYPNSPTFKRTDEFWRAWLDRFGLTTKMQNTKIGCLSDGQKSRIVFAMINMRNPNLLLLDEPTNHLDVEAIDGLANAIKKFNGGVVLVSHDFRLIDQVADQIWVCENKKVTVWKGTIREYKTKLAKAMGYSHI</sequence>
<dbReference type="FunFam" id="3.40.50.300:FF:000011">
    <property type="entry name" value="Putative ABC transporter ATP-binding component"/>
    <property type="match status" value="1"/>
</dbReference>
<evidence type="ECO:0000313" key="5">
    <source>
        <dbReference type="EMBL" id="ACO64692.1"/>
    </source>
</evidence>
<dbReference type="InterPro" id="IPR003439">
    <property type="entry name" value="ABC_transporter-like_ATP-bd"/>
</dbReference>
<dbReference type="Gene3D" id="3.40.50.300">
    <property type="entry name" value="P-loop containing nucleotide triphosphate hydrolases"/>
    <property type="match status" value="2"/>
</dbReference>
<evidence type="ECO:0000256" key="2">
    <source>
        <dbReference type="ARBA" id="ARBA00022741"/>
    </source>
</evidence>
<evidence type="ECO:0000313" key="6">
    <source>
        <dbReference type="Proteomes" id="UP000002009"/>
    </source>
</evidence>
<dbReference type="eggNOG" id="KOG0927">
    <property type="taxonomic scope" value="Eukaryota"/>
</dbReference>
<dbReference type="InterPro" id="IPR050611">
    <property type="entry name" value="ABCF"/>
</dbReference>
<dbReference type="FunCoup" id="C1E9K0">
    <property type="interactions" value="1775"/>
</dbReference>
<keyword evidence="1" id="KW-0677">Repeat</keyword>
<dbReference type="GO" id="GO:0016887">
    <property type="term" value="F:ATP hydrolysis activity"/>
    <property type="evidence" value="ECO:0007669"/>
    <property type="project" value="InterPro"/>
</dbReference>
<keyword evidence="3 5" id="KW-0067">ATP-binding</keyword>
<dbReference type="OrthoDB" id="2110130at2759"/>
<evidence type="ECO:0000259" key="4">
    <source>
        <dbReference type="PROSITE" id="PS50893"/>
    </source>
</evidence>